<dbReference type="EMBL" id="HG739125">
    <property type="protein sequence ID" value="CDP09948.1"/>
    <property type="molecule type" value="Genomic_DNA"/>
</dbReference>
<evidence type="ECO:0000313" key="5">
    <source>
        <dbReference type="Proteomes" id="UP000295252"/>
    </source>
</evidence>
<dbReference type="AlphaFoldDB" id="A0A068UQQ6"/>
<evidence type="ECO:0000259" key="3">
    <source>
        <dbReference type="PROSITE" id="PS50158"/>
    </source>
</evidence>
<protein>
    <recommendedName>
        <fullName evidence="3">CCHC-type domain-containing protein</fullName>
    </recommendedName>
</protein>
<dbReference type="InterPro" id="IPR007529">
    <property type="entry name" value="Znf_HIT"/>
</dbReference>
<evidence type="ECO:0000313" key="4">
    <source>
        <dbReference type="EMBL" id="CDP09948.1"/>
    </source>
</evidence>
<feature type="domain" description="CCHC-type" evidence="3">
    <location>
        <begin position="263"/>
        <end position="276"/>
    </location>
</feature>
<dbReference type="PhylomeDB" id="A0A068UQQ6"/>
<feature type="region of interest" description="Disordered" evidence="2">
    <location>
        <begin position="121"/>
        <end position="168"/>
    </location>
</feature>
<name>A0A068UQQ6_COFCA</name>
<dbReference type="Gene3D" id="3.30.60.220">
    <property type="match status" value="1"/>
</dbReference>
<dbReference type="GO" id="GO:0008270">
    <property type="term" value="F:zinc ion binding"/>
    <property type="evidence" value="ECO:0007669"/>
    <property type="project" value="UniProtKB-KW"/>
</dbReference>
<dbReference type="Proteomes" id="UP000295252">
    <property type="component" value="Chromosome X"/>
</dbReference>
<gene>
    <name evidence="4" type="ORF">GSCOC_T00030455001</name>
</gene>
<organism evidence="4 5">
    <name type="scientific">Coffea canephora</name>
    <name type="common">Robusta coffee</name>
    <dbReference type="NCBI Taxonomy" id="49390"/>
    <lineage>
        <taxon>Eukaryota</taxon>
        <taxon>Viridiplantae</taxon>
        <taxon>Streptophyta</taxon>
        <taxon>Embryophyta</taxon>
        <taxon>Tracheophyta</taxon>
        <taxon>Spermatophyta</taxon>
        <taxon>Magnoliopsida</taxon>
        <taxon>eudicotyledons</taxon>
        <taxon>Gunneridae</taxon>
        <taxon>Pentapetalae</taxon>
        <taxon>asterids</taxon>
        <taxon>lamiids</taxon>
        <taxon>Gentianales</taxon>
        <taxon>Rubiaceae</taxon>
        <taxon>Ixoroideae</taxon>
        <taxon>Gardenieae complex</taxon>
        <taxon>Bertiereae - Coffeeae clade</taxon>
        <taxon>Coffeeae</taxon>
        <taxon>Coffea</taxon>
    </lineage>
</organism>
<evidence type="ECO:0000256" key="2">
    <source>
        <dbReference type="SAM" id="MobiDB-lite"/>
    </source>
</evidence>
<keyword evidence="1" id="KW-0863">Zinc-finger</keyword>
<keyword evidence="1" id="KW-0862">Zinc</keyword>
<proteinExistence type="predicted"/>
<sequence length="469" mass="52707">MANRSNFYKNPSYAYNRQFNLNSVLQNLTTYNIATGNVSTAAEPVPADDKSVRHRKRRREREPPAIQIDEIGESKGPMSHQDYINKRRKEVNSAAQPYEELSADVLGSSSSVLHLVQYDSDSSSSSEVGEKQYPNSGCIGLLQSLPDDQNPSTSDSTTGVDRVKSRSEQRLPLPGEPVCVVCGKYGEYICNETDDDVCSMDCKAELLQKFKSQEVGPVSSRLVFDSFSQAGGSLEVPESVQDTWDNDRNCWSKKRSSLCTYECWKCQRPGHLAEDCLVITSQSRFLSSGEKSIKEGSVQKIPNPIPRELLQLYKRCHNIGKTFLTAKCSVCRGSTTLATCLNCSNAFCDSAGHLADHIMAHSSHRQFYSYKLKRLVKCCKSTCQVTDIKDLLACHYCLNKAFDKFYDMYTATWKAAGLSIIWGSICCEDHFEWHRINCLSANVENSAYIVKHHGQDQIRKPFQLSDFIF</sequence>
<dbReference type="Gramene" id="CDP09948">
    <property type="protein sequence ID" value="CDP09948"/>
    <property type="gene ID" value="GSCOC_T00030455001"/>
</dbReference>
<dbReference type="InParanoid" id="A0A068UQQ6"/>
<dbReference type="PANTHER" id="PTHR48453">
    <property type="entry name" value="CCHC-TYPE DOMAIN-CONTAINING PROTEIN"/>
    <property type="match status" value="1"/>
</dbReference>
<evidence type="ECO:0000256" key="1">
    <source>
        <dbReference type="PROSITE-ProRule" id="PRU00047"/>
    </source>
</evidence>
<accession>A0A068UQQ6</accession>
<keyword evidence="5" id="KW-1185">Reference proteome</keyword>
<keyword evidence="1" id="KW-0479">Metal-binding</keyword>
<feature type="region of interest" description="Disordered" evidence="2">
    <location>
        <begin position="42"/>
        <end position="80"/>
    </location>
</feature>
<dbReference type="PROSITE" id="PS50158">
    <property type="entry name" value="ZF_CCHC"/>
    <property type="match status" value="1"/>
</dbReference>
<dbReference type="PANTHER" id="PTHR48453:SF1">
    <property type="entry name" value="CCHC-TYPE DOMAIN-CONTAINING PROTEIN"/>
    <property type="match status" value="1"/>
</dbReference>
<dbReference type="GO" id="GO:0003676">
    <property type="term" value="F:nucleic acid binding"/>
    <property type="evidence" value="ECO:0007669"/>
    <property type="project" value="InterPro"/>
</dbReference>
<feature type="compositionally biased region" description="Polar residues" evidence="2">
    <location>
        <begin position="146"/>
        <end position="159"/>
    </location>
</feature>
<dbReference type="STRING" id="49390.A0A068UQQ6"/>
<reference evidence="5" key="1">
    <citation type="journal article" date="2014" name="Science">
        <title>The coffee genome provides insight into the convergent evolution of caffeine biosynthesis.</title>
        <authorList>
            <person name="Denoeud F."/>
            <person name="Carretero-Paulet L."/>
            <person name="Dereeper A."/>
            <person name="Droc G."/>
            <person name="Guyot R."/>
            <person name="Pietrella M."/>
            <person name="Zheng C."/>
            <person name="Alberti A."/>
            <person name="Anthony F."/>
            <person name="Aprea G."/>
            <person name="Aury J.M."/>
            <person name="Bento P."/>
            <person name="Bernard M."/>
            <person name="Bocs S."/>
            <person name="Campa C."/>
            <person name="Cenci A."/>
            <person name="Combes M.C."/>
            <person name="Crouzillat D."/>
            <person name="Da Silva C."/>
            <person name="Daddiego L."/>
            <person name="De Bellis F."/>
            <person name="Dussert S."/>
            <person name="Garsmeur O."/>
            <person name="Gayraud T."/>
            <person name="Guignon V."/>
            <person name="Jahn K."/>
            <person name="Jamilloux V."/>
            <person name="Joet T."/>
            <person name="Labadie K."/>
            <person name="Lan T."/>
            <person name="Leclercq J."/>
            <person name="Lepelley M."/>
            <person name="Leroy T."/>
            <person name="Li L.T."/>
            <person name="Librado P."/>
            <person name="Lopez L."/>
            <person name="Munoz A."/>
            <person name="Noel B."/>
            <person name="Pallavicini A."/>
            <person name="Perrotta G."/>
            <person name="Poncet V."/>
            <person name="Pot D."/>
            <person name="Priyono X."/>
            <person name="Rigoreau M."/>
            <person name="Rouard M."/>
            <person name="Rozas J."/>
            <person name="Tranchant-Dubreuil C."/>
            <person name="VanBuren R."/>
            <person name="Zhang Q."/>
            <person name="Andrade A.C."/>
            <person name="Argout X."/>
            <person name="Bertrand B."/>
            <person name="de Kochko A."/>
            <person name="Graziosi G."/>
            <person name="Henry R.J."/>
            <person name="Jayarama X."/>
            <person name="Ming R."/>
            <person name="Nagai C."/>
            <person name="Rounsley S."/>
            <person name="Sankoff D."/>
            <person name="Giuliano G."/>
            <person name="Albert V.A."/>
            <person name="Wincker P."/>
            <person name="Lashermes P."/>
        </authorList>
    </citation>
    <scope>NUCLEOTIDE SEQUENCE [LARGE SCALE GENOMIC DNA]</scope>
    <source>
        <strain evidence="5">cv. DH200-94</strain>
    </source>
</reference>
<dbReference type="Pfam" id="PF04438">
    <property type="entry name" value="zf-HIT"/>
    <property type="match status" value="1"/>
</dbReference>
<dbReference type="InterPro" id="IPR001878">
    <property type="entry name" value="Znf_CCHC"/>
</dbReference>
<dbReference type="OrthoDB" id="10070154at2759"/>
<dbReference type="OMA" id="SMECKAE"/>
<dbReference type="CDD" id="cd23022">
    <property type="entry name" value="zf-HIT_DDX59"/>
    <property type="match status" value="1"/>
</dbReference>